<dbReference type="RefSeq" id="WP_236865322.1">
    <property type="nucleotide sequence ID" value="NZ_BAABAZ010000003.1"/>
</dbReference>
<dbReference type="SUPFAM" id="SSF89733">
    <property type="entry name" value="L-sulfolactate dehydrogenase-like"/>
    <property type="match status" value="1"/>
</dbReference>
<organism evidence="3 4">
    <name type="scientific">Brevibacterium daeguense</name>
    <dbReference type="NCBI Taxonomy" id="909936"/>
    <lineage>
        <taxon>Bacteria</taxon>
        <taxon>Bacillati</taxon>
        <taxon>Actinomycetota</taxon>
        <taxon>Actinomycetes</taxon>
        <taxon>Micrococcales</taxon>
        <taxon>Brevibacteriaceae</taxon>
        <taxon>Brevibacterium</taxon>
    </lineage>
</organism>
<dbReference type="InterPro" id="IPR043144">
    <property type="entry name" value="Mal/L-sulf/L-lact_DH-like_ah"/>
</dbReference>
<dbReference type="Pfam" id="PF02615">
    <property type="entry name" value="Ldh_2"/>
    <property type="match status" value="1"/>
</dbReference>
<evidence type="ECO:0000256" key="1">
    <source>
        <dbReference type="ARBA" id="ARBA00006056"/>
    </source>
</evidence>
<accession>A0ABP8EFL1</accession>
<comment type="similarity">
    <text evidence="1">Belongs to the LDH2/MDH2 oxidoreductase family.</text>
</comment>
<dbReference type="InterPro" id="IPR036111">
    <property type="entry name" value="Mal/L-sulfo/L-lacto_DH-like_sf"/>
</dbReference>
<comment type="caution">
    <text evidence="3">The sequence shown here is derived from an EMBL/GenBank/DDBJ whole genome shotgun (WGS) entry which is preliminary data.</text>
</comment>
<dbReference type="Gene3D" id="1.10.1530.10">
    <property type="match status" value="1"/>
</dbReference>
<protein>
    <submittedName>
        <fullName evidence="3">Ldh family oxidoreductase</fullName>
    </submittedName>
</protein>
<dbReference type="Gene3D" id="3.30.1370.60">
    <property type="entry name" value="Hypothetical oxidoreductase yiak, domain 2"/>
    <property type="match status" value="1"/>
</dbReference>
<dbReference type="InterPro" id="IPR003767">
    <property type="entry name" value="Malate/L-lactate_DH-like"/>
</dbReference>
<sequence>MSQRTDTVRADVTSLTARAAACLQQAGSEADEARLVAESLIEADRRGIYSHGLIRLPIYAEAAVAGGIVVNAPMEWTRETGATAVLDAQCGFGQTAMARALEKARELVDRFGTACVAVNNSSHYGAGAIWTDQLAAAGLVSLLCSTTGPLVAPYGARERVFGSNPLSVSVPTPGAPVTVDMATSAAAFGKIKEAYAAGQSIPEDWALDSAGHATTDAAAAMTGALMPFGGHKGSGIAVVVELLAGAVAGGRFASETTDLWTDRSANTRTGHLLWVLDPVKLLGDDSGIARAGELQDRIRSSAPAAGFERVQAPGDPERAHLRAGTVEVDIPSHILAGLDKLEADLGVSP</sequence>
<gene>
    <name evidence="3" type="ORF">GCM10022261_02940</name>
</gene>
<name>A0ABP8EFL1_9MICO</name>
<reference evidence="4" key="1">
    <citation type="journal article" date="2019" name="Int. J. Syst. Evol. Microbiol.">
        <title>The Global Catalogue of Microorganisms (GCM) 10K type strain sequencing project: providing services to taxonomists for standard genome sequencing and annotation.</title>
        <authorList>
            <consortium name="The Broad Institute Genomics Platform"/>
            <consortium name="The Broad Institute Genome Sequencing Center for Infectious Disease"/>
            <person name="Wu L."/>
            <person name="Ma J."/>
        </authorList>
    </citation>
    <scope>NUCLEOTIDE SEQUENCE [LARGE SCALE GENOMIC DNA]</scope>
    <source>
        <strain evidence="4">JCM 17458</strain>
    </source>
</reference>
<dbReference type="PANTHER" id="PTHR11091">
    <property type="entry name" value="OXIDOREDUCTASE-RELATED"/>
    <property type="match status" value="1"/>
</dbReference>
<evidence type="ECO:0000256" key="2">
    <source>
        <dbReference type="ARBA" id="ARBA00023002"/>
    </source>
</evidence>
<dbReference type="InterPro" id="IPR043143">
    <property type="entry name" value="Mal/L-sulf/L-lact_DH-like_NADP"/>
</dbReference>
<evidence type="ECO:0000313" key="4">
    <source>
        <dbReference type="Proteomes" id="UP001501586"/>
    </source>
</evidence>
<dbReference type="PANTHER" id="PTHR11091:SF0">
    <property type="entry name" value="MALATE DEHYDROGENASE"/>
    <property type="match status" value="1"/>
</dbReference>
<dbReference type="EMBL" id="BAABAZ010000003">
    <property type="protein sequence ID" value="GAA4282763.1"/>
    <property type="molecule type" value="Genomic_DNA"/>
</dbReference>
<keyword evidence="2" id="KW-0560">Oxidoreductase</keyword>
<proteinExistence type="inferred from homology"/>
<evidence type="ECO:0000313" key="3">
    <source>
        <dbReference type="EMBL" id="GAA4282763.1"/>
    </source>
</evidence>
<keyword evidence="4" id="KW-1185">Reference proteome</keyword>
<dbReference type="Proteomes" id="UP001501586">
    <property type="component" value="Unassembled WGS sequence"/>
</dbReference>